<dbReference type="SUPFAM" id="SSF52540">
    <property type="entry name" value="P-loop containing nucleoside triphosphate hydrolases"/>
    <property type="match status" value="1"/>
</dbReference>
<dbReference type="Pfam" id="PF13671">
    <property type="entry name" value="AAA_33"/>
    <property type="match status" value="1"/>
</dbReference>
<dbReference type="EMBL" id="VKAC01000007">
    <property type="protein sequence ID" value="TXR55702.1"/>
    <property type="molecule type" value="Genomic_DNA"/>
</dbReference>
<proteinExistence type="predicted"/>
<reference evidence="1 2" key="1">
    <citation type="submission" date="2019-07" db="EMBL/GenBank/DDBJ databases">
        <title>Quadrisphaera sp. strain DD2A genome sequencing and assembly.</title>
        <authorList>
            <person name="Kim I."/>
        </authorList>
    </citation>
    <scope>NUCLEOTIDE SEQUENCE [LARGE SCALE GENOMIC DNA]</scope>
    <source>
        <strain evidence="1 2">DD2A</strain>
    </source>
</reference>
<dbReference type="Gene3D" id="3.40.50.300">
    <property type="entry name" value="P-loop containing nucleotide triphosphate hydrolases"/>
    <property type="match status" value="1"/>
</dbReference>
<name>A0A5C8ZCS6_9ACTN</name>
<organism evidence="1 2">
    <name type="scientific">Quadrisphaera setariae</name>
    <dbReference type="NCBI Taxonomy" id="2593304"/>
    <lineage>
        <taxon>Bacteria</taxon>
        <taxon>Bacillati</taxon>
        <taxon>Actinomycetota</taxon>
        <taxon>Actinomycetes</taxon>
        <taxon>Kineosporiales</taxon>
        <taxon>Kineosporiaceae</taxon>
        <taxon>Quadrisphaera</taxon>
    </lineage>
</organism>
<gene>
    <name evidence="1" type="ORF">FMM08_12755</name>
</gene>
<dbReference type="OrthoDB" id="7889077at2"/>
<protein>
    <submittedName>
        <fullName evidence="1">AAA family ATPase</fullName>
    </submittedName>
</protein>
<accession>A0A5C8ZCS6</accession>
<dbReference type="InterPro" id="IPR027417">
    <property type="entry name" value="P-loop_NTPase"/>
</dbReference>
<dbReference type="Proteomes" id="UP000321234">
    <property type="component" value="Unassembled WGS sequence"/>
</dbReference>
<comment type="caution">
    <text evidence="1">The sequence shown here is derived from an EMBL/GenBank/DDBJ whole genome shotgun (WGS) entry which is preliminary data.</text>
</comment>
<dbReference type="CDD" id="cd01983">
    <property type="entry name" value="SIMIBI"/>
    <property type="match status" value="1"/>
</dbReference>
<evidence type="ECO:0000313" key="2">
    <source>
        <dbReference type="Proteomes" id="UP000321234"/>
    </source>
</evidence>
<dbReference type="AlphaFoldDB" id="A0A5C8ZCS6"/>
<keyword evidence="2" id="KW-1185">Reference proteome</keyword>
<sequence>MVHLLLPRRGRRGGAGVGEALAGGAPPVTGAFAVFLNGSFGVGKSTVLEHLGDQLAAAGTPFALVDVDWFHRSWPPAPDDPENVLGEAENIAAVWATYRHAGPRQLVVSGVIRSGADRERYERATGLPVRSVRLEADAATSEQRLRRRYSADQQTALDWHLQRHRALAEQLRAADLDELALDTAAMAPAQVAGAVRRHVGL</sequence>
<evidence type="ECO:0000313" key="1">
    <source>
        <dbReference type="EMBL" id="TXR55702.1"/>
    </source>
</evidence>